<name>A0A645J100_9ZZZZ</name>
<organism evidence="2">
    <name type="scientific">bioreactor metagenome</name>
    <dbReference type="NCBI Taxonomy" id="1076179"/>
    <lineage>
        <taxon>unclassified sequences</taxon>
        <taxon>metagenomes</taxon>
        <taxon>ecological metagenomes</taxon>
    </lineage>
</organism>
<proteinExistence type="predicted"/>
<reference evidence="2" key="1">
    <citation type="submission" date="2019-08" db="EMBL/GenBank/DDBJ databases">
        <authorList>
            <person name="Kucharzyk K."/>
            <person name="Murdoch R.W."/>
            <person name="Higgins S."/>
            <person name="Loffler F."/>
        </authorList>
    </citation>
    <scope>NUCLEOTIDE SEQUENCE</scope>
</reference>
<evidence type="ECO:0000256" key="1">
    <source>
        <dbReference type="ARBA" id="ARBA00022801"/>
    </source>
</evidence>
<sequence length="143" mass="16846">MSPHDQCSLYLEELLCCLKQWDDYSVVGHICYPQRWPRGENVFTMRYEDFAEQADALLRHIIQSGHGIEVNTSMYRKLGKEIPGRDWLTRYRELGGDYVTFGSDAHFTEHMAYRFDDAVELVKAAGIRYYATYEKRKPAMHRL</sequence>
<dbReference type="GO" id="GO:0000105">
    <property type="term" value="P:L-histidine biosynthetic process"/>
    <property type="evidence" value="ECO:0007669"/>
    <property type="project" value="InterPro"/>
</dbReference>
<dbReference type="PANTHER" id="PTHR21039:SF0">
    <property type="entry name" value="HISTIDINOL-PHOSPHATASE"/>
    <property type="match status" value="1"/>
</dbReference>
<keyword evidence="1 2" id="KW-0378">Hydrolase</keyword>
<dbReference type="GO" id="GO:0005737">
    <property type="term" value="C:cytoplasm"/>
    <property type="evidence" value="ECO:0007669"/>
    <property type="project" value="TreeGrafter"/>
</dbReference>
<dbReference type="EC" id="3.1.3.15" evidence="2"/>
<dbReference type="Gene3D" id="3.20.20.140">
    <property type="entry name" value="Metal-dependent hydrolases"/>
    <property type="match status" value="1"/>
</dbReference>
<dbReference type="AlphaFoldDB" id="A0A645J100"/>
<dbReference type="EMBL" id="VSSQ01128312">
    <property type="protein sequence ID" value="MPN57136.1"/>
    <property type="molecule type" value="Genomic_DNA"/>
</dbReference>
<dbReference type="SUPFAM" id="SSF89550">
    <property type="entry name" value="PHP domain-like"/>
    <property type="match status" value="1"/>
</dbReference>
<dbReference type="GO" id="GO:0004401">
    <property type="term" value="F:histidinol-phosphatase activity"/>
    <property type="evidence" value="ECO:0007669"/>
    <property type="project" value="UniProtKB-EC"/>
</dbReference>
<evidence type="ECO:0000313" key="2">
    <source>
        <dbReference type="EMBL" id="MPN57136.1"/>
    </source>
</evidence>
<dbReference type="InterPro" id="IPR016195">
    <property type="entry name" value="Pol/histidinol_Pase-like"/>
</dbReference>
<accession>A0A645J100</accession>
<gene>
    <name evidence="2" type="primary">hisK_32</name>
    <name evidence="2" type="ORF">SDC9_204830</name>
</gene>
<protein>
    <submittedName>
        <fullName evidence="2">Histidinol-phosphatase</fullName>
        <ecNumber evidence="2">3.1.3.15</ecNumber>
    </submittedName>
</protein>
<dbReference type="InterPro" id="IPR010140">
    <property type="entry name" value="Histidinol_P_phosphatase_HisJ"/>
</dbReference>
<comment type="caution">
    <text evidence="2">The sequence shown here is derived from an EMBL/GenBank/DDBJ whole genome shotgun (WGS) entry which is preliminary data.</text>
</comment>
<dbReference type="PANTHER" id="PTHR21039">
    <property type="entry name" value="HISTIDINOL PHOSPHATASE-RELATED"/>
    <property type="match status" value="1"/>
</dbReference>